<sequence>MMNDDGKPSGRSYERSASTMSDDAFETLMASVDQPLIVVTTVAEGELAGCVVGFHTQSGISPQRYCLWLSKANHTYRVGLRATHFAVHFLSADNRAIAERFGTRSGDDTDKFAGIDVERDDTGVPLLGACPNRIVLERLAMLDDGGDHVCITTRALSAESVESFVPLRVSEASHFDPGHASEERTIQP</sequence>
<organism evidence="3 4">
    <name type="scientific">Brevibacterium spongiae</name>
    <dbReference type="NCBI Taxonomy" id="2909672"/>
    <lineage>
        <taxon>Bacteria</taxon>
        <taxon>Bacillati</taxon>
        <taxon>Actinomycetota</taxon>
        <taxon>Actinomycetes</taxon>
        <taxon>Micrococcales</taxon>
        <taxon>Brevibacteriaceae</taxon>
        <taxon>Brevibacterium</taxon>
    </lineage>
</organism>
<dbReference type="SUPFAM" id="SSF50475">
    <property type="entry name" value="FMN-binding split barrel"/>
    <property type="match status" value="1"/>
</dbReference>
<gene>
    <name evidence="3" type="ORF">L1F31_18605</name>
</gene>
<name>A0ABY5SZ64_9MICO</name>
<dbReference type="EMBL" id="CP093444">
    <property type="protein sequence ID" value="UVI37999.1"/>
    <property type="molecule type" value="Genomic_DNA"/>
</dbReference>
<proteinExistence type="predicted"/>
<dbReference type="RefSeq" id="WP_346732509.1">
    <property type="nucleotide sequence ID" value="NZ_CP093444.1"/>
</dbReference>
<reference evidence="3" key="1">
    <citation type="submission" date="2022-03" db="EMBL/GenBank/DDBJ databases">
        <title>Brevibacterium spongiae sp. nov., isolated from marine sponge.</title>
        <authorList>
            <person name="Li Z."/>
            <person name="Zhang M."/>
        </authorList>
    </citation>
    <scope>NUCLEOTIDE SEQUENCE</scope>
    <source>
        <strain evidence="3">WHS-Z9</strain>
        <plasmid evidence="3">unnamed</plasmid>
    </source>
</reference>
<dbReference type="InterPro" id="IPR012349">
    <property type="entry name" value="Split_barrel_FMN-bd"/>
</dbReference>
<accession>A0ABY5SZ64</accession>
<dbReference type="Pfam" id="PF01613">
    <property type="entry name" value="Flavin_Reduct"/>
    <property type="match status" value="1"/>
</dbReference>
<keyword evidence="4" id="KW-1185">Reference proteome</keyword>
<evidence type="ECO:0000313" key="3">
    <source>
        <dbReference type="EMBL" id="UVI37999.1"/>
    </source>
</evidence>
<feature type="domain" description="Flavin reductase like" evidence="2">
    <location>
        <begin position="29"/>
        <end position="176"/>
    </location>
</feature>
<protein>
    <submittedName>
        <fullName evidence="3">Flavin reductase family protein</fullName>
    </submittedName>
</protein>
<geneLocation type="plasmid" evidence="3 4">
    <name>unnamed</name>
</geneLocation>
<evidence type="ECO:0000259" key="2">
    <source>
        <dbReference type="SMART" id="SM00903"/>
    </source>
</evidence>
<dbReference type="SMART" id="SM00903">
    <property type="entry name" value="Flavin_Reduct"/>
    <property type="match status" value="1"/>
</dbReference>
<dbReference type="InterPro" id="IPR050268">
    <property type="entry name" value="NADH-dep_flavin_reductase"/>
</dbReference>
<dbReference type="PANTHER" id="PTHR30466">
    <property type="entry name" value="FLAVIN REDUCTASE"/>
    <property type="match status" value="1"/>
</dbReference>
<dbReference type="InterPro" id="IPR002563">
    <property type="entry name" value="Flavin_Rdtase-like_dom"/>
</dbReference>
<dbReference type="PANTHER" id="PTHR30466:SF15">
    <property type="entry name" value="POSSIBLE OXIDOREDUCTASE"/>
    <property type="match status" value="1"/>
</dbReference>
<evidence type="ECO:0000256" key="1">
    <source>
        <dbReference type="ARBA" id="ARBA00023002"/>
    </source>
</evidence>
<keyword evidence="1" id="KW-0560">Oxidoreductase</keyword>
<evidence type="ECO:0000313" key="4">
    <source>
        <dbReference type="Proteomes" id="UP001064879"/>
    </source>
</evidence>
<dbReference type="Proteomes" id="UP001064879">
    <property type="component" value="Plasmid unnamed"/>
</dbReference>
<dbReference type="Gene3D" id="2.30.110.10">
    <property type="entry name" value="Electron Transport, Fmn-binding Protein, Chain A"/>
    <property type="match status" value="1"/>
</dbReference>
<keyword evidence="3" id="KW-0614">Plasmid</keyword>